<accession>A0A9W6SSF6</accession>
<protein>
    <submittedName>
        <fullName evidence="1">Uncharacterized protein</fullName>
    </submittedName>
</protein>
<reference evidence="1" key="1">
    <citation type="submission" date="2023-03" db="EMBL/GenBank/DDBJ databases">
        <title>Actinorhabdospora filicis NBRC 111898.</title>
        <authorList>
            <person name="Ichikawa N."/>
            <person name="Sato H."/>
            <person name="Tonouchi N."/>
        </authorList>
    </citation>
    <scope>NUCLEOTIDE SEQUENCE</scope>
    <source>
        <strain evidence="1">NBRC 111898</strain>
    </source>
</reference>
<dbReference type="AlphaFoldDB" id="A0A9W6SSF6"/>
<dbReference type="Proteomes" id="UP001165079">
    <property type="component" value="Unassembled WGS sequence"/>
</dbReference>
<comment type="caution">
    <text evidence="1">The sequence shown here is derived from an EMBL/GenBank/DDBJ whole genome shotgun (WGS) entry which is preliminary data.</text>
</comment>
<evidence type="ECO:0000313" key="1">
    <source>
        <dbReference type="EMBL" id="GLZ81601.1"/>
    </source>
</evidence>
<organism evidence="1 2">
    <name type="scientific">Actinorhabdospora filicis</name>
    <dbReference type="NCBI Taxonomy" id="1785913"/>
    <lineage>
        <taxon>Bacteria</taxon>
        <taxon>Bacillati</taxon>
        <taxon>Actinomycetota</taxon>
        <taxon>Actinomycetes</taxon>
        <taxon>Micromonosporales</taxon>
        <taxon>Micromonosporaceae</taxon>
        <taxon>Actinorhabdospora</taxon>
    </lineage>
</organism>
<dbReference type="RefSeq" id="WP_285667117.1">
    <property type="nucleotide sequence ID" value="NZ_BSTX01000006.1"/>
</dbReference>
<proteinExistence type="predicted"/>
<dbReference type="EMBL" id="BSTX01000006">
    <property type="protein sequence ID" value="GLZ81601.1"/>
    <property type="molecule type" value="Genomic_DNA"/>
</dbReference>
<name>A0A9W6SSF6_9ACTN</name>
<gene>
    <name evidence="1" type="ORF">Afil01_64080</name>
</gene>
<sequence length="200" mass="21300">MAPEAAGLRADLLITRLRHSGDVTAAQTLWRLGDRFHLRDVSGRPLNQILADATGERGIGFEPRSKEEIMDTREAMEGTVDVWGDLAAGKAVVRVDDLKPVTVDVKAVLPLATGLLAGDLAGRAPGGRVRFLDRDCAEYISELSGTREGARWVTKVRTLVAGPHVLLREAVDAATGMGLRTEVTALAEGAVTSAEVTPPK</sequence>
<evidence type="ECO:0000313" key="2">
    <source>
        <dbReference type="Proteomes" id="UP001165079"/>
    </source>
</evidence>
<keyword evidence="2" id="KW-1185">Reference proteome</keyword>